<gene>
    <name evidence="2" type="ORF">GCM10022402_02310</name>
</gene>
<dbReference type="InterPro" id="IPR029058">
    <property type="entry name" value="AB_hydrolase_fold"/>
</dbReference>
<dbReference type="SUPFAM" id="SSF53474">
    <property type="entry name" value="alpha/beta-Hydrolases"/>
    <property type="match status" value="1"/>
</dbReference>
<dbReference type="InterPro" id="IPR050228">
    <property type="entry name" value="Carboxylesterase_BioH"/>
</dbReference>
<keyword evidence="2" id="KW-0378">Hydrolase</keyword>
<organism evidence="2 3">
    <name type="scientific">Salinactinospora qingdaonensis</name>
    <dbReference type="NCBI Taxonomy" id="702744"/>
    <lineage>
        <taxon>Bacteria</taxon>
        <taxon>Bacillati</taxon>
        <taxon>Actinomycetota</taxon>
        <taxon>Actinomycetes</taxon>
        <taxon>Streptosporangiales</taxon>
        <taxon>Nocardiopsidaceae</taxon>
        <taxon>Salinactinospora</taxon>
    </lineage>
</organism>
<evidence type="ECO:0000313" key="2">
    <source>
        <dbReference type="EMBL" id="GAA3725189.1"/>
    </source>
</evidence>
<protein>
    <submittedName>
        <fullName evidence="2">Alpha/beta hydrolase</fullName>
    </submittedName>
</protein>
<dbReference type="RefSeq" id="WP_344966352.1">
    <property type="nucleotide sequence ID" value="NZ_BAABDD010000001.1"/>
</dbReference>
<dbReference type="PANTHER" id="PTHR43194:SF2">
    <property type="entry name" value="PEROXISOMAL MEMBRANE PROTEIN LPX1"/>
    <property type="match status" value="1"/>
</dbReference>
<proteinExistence type="predicted"/>
<dbReference type="InterPro" id="IPR000073">
    <property type="entry name" value="AB_hydrolase_1"/>
</dbReference>
<feature type="domain" description="AB hydrolase-1" evidence="1">
    <location>
        <begin position="41"/>
        <end position="276"/>
    </location>
</feature>
<dbReference type="InterPro" id="IPR000639">
    <property type="entry name" value="Epox_hydrolase-like"/>
</dbReference>
<accession>A0ABP7EUM5</accession>
<dbReference type="Pfam" id="PF12697">
    <property type="entry name" value="Abhydrolase_6"/>
    <property type="match status" value="1"/>
</dbReference>
<reference evidence="3" key="1">
    <citation type="journal article" date="2019" name="Int. J. Syst. Evol. Microbiol.">
        <title>The Global Catalogue of Microorganisms (GCM) 10K type strain sequencing project: providing services to taxonomists for standard genome sequencing and annotation.</title>
        <authorList>
            <consortium name="The Broad Institute Genomics Platform"/>
            <consortium name="The Broad Institute Genome Sequencing Center for Infectious Disease"/>
            <person name="Wu L."/>
            <person name="Ma J."/>
        </authorList>
    </citation>
    <scope>NUCLEOTIDE SEQUENCE [LARGE SCALE GENOMIC DNA]</scope>
    <source>
        <strain evidence="3">JCM 17137</strain>
    </source>
</reference>
<evidence type="ECO:0000259" key="1">
    <source>
        <dbReference type="Pfam" id="PF12697"/>
    </source>
</evidence>
<dbReference type="PRINTS" id="PR00412">
    <property type="entry name" value="EPOXHYDRLASE"/>
</dbReference>
<dbReference type="GO" id="GO:0016787">
    <property type="term" value="F:hydrolase activity"/>
    <property type="evidence" value="ECO:0007669"/>
    <property type="project" value="UniProtKB-KW"/>
</dbReference>
<sequence>MNLPADDWTAETATRTLTTDDGARLALTVVGPPAPGDGSTVVLAHGWAANRGMWRRVVDILADAGYTSVLYDQRGHGASTLGREPIGIERLGRDLATVLDHVDATDAVLAGHSGGGFAAMAYATADVPAAAARLRGMLLLGTAAHDQDTSEGEVRMMGNPLFSWALARPWLGRRMLRHTMGNDIDAPALEVNRRMFAGTPGQVRAACFRCSRGMDLRRGLAAVTVPTTVLSGEVDKVIAPHLGEVIAQTMPHAHYERLADAGHMLPLERPERVAQAVVELASP</sequence>
<dbReference type="PANTHER" id="PTHR43194">
    <property type="entry name" value="HYDROLASE ALPHA/BETA FOLD FAMILY"/>
    <property type="match status" value="1"/>
</dbReference>
<comment type="caution">
    <text evidence="2">The sequence shown here is derived from an EMBL/GenBank/DDBJ whole genome shotgun (WGS) entry which is preliminary data.</text>
</comment>
<evidence type="ECO:0000313" key="3">
    <source>
        <dbReference type="Proteomes" id="UP001500908"/>
    </source>
</evidence>
<dbReference type="EMBL" id="BAABDD010000001">
    <property type="protein sequence ID" value="GAA3725189.1"/>
    <property type="molecule type" value="Genomic_DNA"/>
</dbReference>
<dbReference type="Proteomes" id="UP001500908">
    <property type="component" value="Unassembled WGS sequence"/>
</dbReference>
<dbReference type="Gene3D" id="3.40.50.1820">
    <property type="entry name" value="alpha/beta hydrolase"/>
    <property type="match status" value="1"/>
</dbReference>
<name>A0ABP7EUM5_9ACTN</name>
<keyword evidence="3" id="KW-1185">Reference proteome</keyword>